<sequence>MGRRSFCFSFHIDPVSWLSPVFFPLPFVAWSAFPVLINAVIFMAWQLYQEGKLIEPVDPKIGRIPGGGSHQVRKGSLFLHPSSSKQKAVDMLSRDIQLNEKQLTAPGFFQDSGEHSGIASPNKKSSESSTSYQMSWAPITVTEVTPR</sequence>
<evidence type="ECO:0000313" key="3">
    <source>
        <dbReference type="EMBL" id="KAA8519820.1"/>
    </source>
</evidence>
<keyword evidence="2" id="KW-1133">Transmembrane helix</keyword>
<evidence type="ECO:0000256" key="1">
    <source>
        <dbReference type="SAM" id="MobiDB-lite"/>
    </source>
</evidence>
<dbReference type="AlphaFoldDB" id="A0A5J4ZMD9"/>
<evidence type="ECO:0000313" key="4">
    <source>
        <dbReference type="Proteomes" id="UP000325577"/>
    </source>
</evidence>
<gene>
    <name evidence="3" type="ORF">F0562_014090</name>
</gene>
<name>A0A5J4ZMD9_9ASTE</name>
<proteinExistence type="predicted"/>
<evidence type="ECO:0000256" key="2">
    <source>
        <dbReference type="SAM" id="Phobius"/>
    </source>
</evidence>
<accession>A0A5J4ZMD9</accession>
<dbReference type="EMBL" id="CM018049">
    <property type="protein sequence ID" value="KAA8519820.1"/>
    <property type="molecule type" value="Genomic_DNA"/>
</dbReference>
<reference evidence="3 4" key="1">
    <citation type="submission" date="2019-09" db="EMBL/GenBank/DDBJ databases">
        <title>A chromosome-level genome assembly of the Chinese tupelo Nyssa sinensis.</title>
        <authorList>
            <person name="Yang X."/>
            <person name="Kang M."/>
            <person name="Yang Y."/>
            <person name="Xiong H."/>
            <person name="Wang M."/>
            <person name="Zhang Z."/>
            <person name="Wang Z."/>
            <person name="Wu H."/>
            <person name="Ma T."/>
            <person name="Liu J."/>
            <person name="Xi Z."/>
        </authorList>
    </citation>
    <scope>NUCLEOTIDE SEQUENCE [LARGE SCALE GENOMIC DNA]</scope>
    <source>
        <strain evidence="3">J267</strain>
        <tissue evidence="3">Leaf</tissue>
    </source>
</reference>
<dbReference type="OrthoDB" id="4062651at2759"/>
<dbReference type="Proteomes" id="UP000325577">
    <property type="component" value="Linkage Group LG6"/>
</dbReference>
<keyword evidence="2" id="KW-0812">Transmembrane</keyword>
<organism evidence="3 4">
    <name type="scientific">Nyssa sinensis</name>
    <dbReference type="NCBI Taxonomy" id="561372"/>
    <lineage>
        <taxon>Eukaryota</taxon>
        <taxon>Viridiplantae</taxon>
        <taxon>Streptophyta</taxon>
        <taxon>Embryophyta</taxon>
        <taxon>Tracheophyta</taxon>
        <taxon>Spermatophyta</taxon>
        <taxon>Magnoliopsida</taxon>
        <taxon>eudicotyledons</taxon>
        <taxon>Gunneridae</taxon>
        <taxon>Pentapetalae</taxon>
        <taxon>asterids</taxon>
        <taxon>Cornales</taxon>
        <taxon>Nyssaceae</taxon>
        <taxon>Nyssa</taxon>
    </lineage>
</organism>
<feature type="compositionally biased region" description="Low complexity" evidence="1">
    <location>
        <begin position="118"/>
        <end position="133"/>
    </location>
</feature>
<feature type="region of interest" description="Disordered" evidence="1">
    <location>
        <begin position="107"/>
        <end position="133"/>
    </location>
</feature>
<feature type="transmembrane region" description="Helical" evidence="2">
    <location>
        <begin position="27"/>
        <end position="45"/>
    </location>
</feature>
<keyword evidence="2" id="KW-0472">Membrane</keyword>
<protein>
    <submittedName>
        <fullName evidence="3">Uncharacterized protein</fullName>
    </submittedName>
</protein>
<keyword evidence="4" id="KW-1185">Reference proteome</keyword>